<keyword evidence="1" id="KW-0067">ATP-binding</keyword>
<dbReference type="RefSeq" id="WP_040376354.1">
    <property type="nucleotide sequence ID" value="NZ_CP068053.1"/>
</dbReference>
<dbReference type="KEGG" id="ppsr:I6J18_15265"/>
<dbReference type="EMBL" id="CP068053">
    <property type="protein sequence ID" value="QQS99001.1"/>
    <property type="molecule type" value="Genomic_DNA"/>
</dbReference>
<evidence type="ECO:0000313" key="2">
    <source>
        <dbReference type="Proteomes" id="UP000595254"/>
    </source>
</evidence>
<gene>
    <name evidence="1" type="ORF">I6J18_15265</name>
</gene>
<dbReference type="GO" id="GO:0005524">
    <property type="term" value="F:ATP binding"/>
    <property type="evidence" value="ECO:0007669"/>
    <property type="project" value="UniProtKB-KW"/>
</dbReference>
<protein>
    <submittedName>
        <fullName evidence="1">ATP-binding protein</fullName>
    </submittedName>
</protein>
<accession>A0A974NJS8</accession>
<keyword evidence="1" id="KW-0547">Nucleotide-binding</keyword>
<keyword evidence="2" id="KW-1185">Reference proteome</keyword>
<sequence>MRDVLNLPVQAGGSLIFASDNSGGIGMKKEDVVTVPYDVVAYYSFRVAVMECMAAGADPMAVVLGNFCGEQAWNELEAGIHRGQAELGLTIPITGSTESNMEMVQSALGILVIGQKKEEEKVVRGKMGVIGTPLMGEGVINHPELIAPLSLFKWCCEQENMTILPVGSKGIANEWLHFDPSGTIPKSLEKLDLKASAGPSTCFIIVYDPEKEAEIAAKSGHLFHR</sequence>
<evidence type="ECO:0000313" key="1">
    <source>
        <dbReference type="EMBL" id="QQS99001.1"/>
    </source>
</evidence>
<proteinExistence type="predicted"/>
<reference evidence="1 2" key="1">
    <citation type="submission" date="2021-01" db="EMBL/GenBank/DDBJ databases">
        <title>FDA dAtabase for Regulatory Grade micrObial Sequences (FDA-ARGOS): Supporting development and validation of Infectious Disease Dx tests.</title>
        <authorList>
            <person name="Nelson B."/>
            <person name="Plummer A."/>
            <person name="Tallon L."/>
            <person name="Sadzewicz L."/>
            <person name="Zhao X."/>
            <person name="Boylan J."/>
            <person name="Ott S."/>
            <person name="Bowen H."/>
            <person name="Vavikolanu K."/>
            <person name="Mehta A."/>
            <person name="Aluvathingal J."/>
            <person name="Nadendla S."/>
            <person name="Myers T."/>
            <person name="Yan Y."/>
            <person name="Sichtig H."/>
        </authorList>
    </citation>
    <scope>NUCLEOTIDE SEQUENCE [LARGE SCALE GENOMIC DNA]</scope>
    <source>
        <strain evidence="1 2">FDAARGOS_1161</strain>
    </source>
</reference>
<organism evidence="1 2">
    <name type="scientific">Peribacillus psychrosaccharolyticus</name>
    <name type="common">Bacillus psychrosaccharolyticus</name>
    <dbReference type="NCBI Taxonomy" id="1407"/>
    <lineage>
        <taxon>Bacteria</taxon>
        <taxon>Bacillati</taxon>
        <taxon>Bacillota</taxon>
        <taxon>Bacilli</taxon>
        <taxon>Bacillales</taxon>
        <taxon>Bacillaceae</taxon>
        <taxon>Peribacillus</taxon>
    </lineage>
</organism>
<dbReference type="AlphaFoldDB" id="A0A974NJS8"/>
<name>A0A974NJS8_PERPY</name>
<dbReference type="Proteomes" id="UP000595254">
    <property type="component" value="Chromosome"/>
</dbReference>